<dbReference type="RefSeq" id="WP_250058855.1">
    <property type="nucleotide sequence ID" value="NZ_JAMJPK010000001.1"/>
</dbReference>
<comment type="caution">
    <text evidence="3">The sequence shown here is derived from an EMBL/GenBank/DDBJ whole genome shotgun (WGS) entry which is preliminary data.</text>
</comment>
<feature type="region of interest" description="Disordered" evidence="1">
    <location>
        <begin position="16"/>
        <end position="49"/>
    </location>
</feature>
<reference evidence="3" key="1">
    <citation type="submission" date="2022-05" db="EMBL/GenBank/DDBJ databases">
        <title>Halomonas geminus sp. nov. and Halomonas llamarensis sp. nov. isolated from high-altitude salars of the Atacama Desert.</title>
        <authorList>
            <person name="Hintersatz C."/>
            <person name="Rojas L.A."/>
            <person name="Wei T.-S."/>
            <person name="Kutschke S."/>
            <person name="Lehmann F."/>
            <person name="Jain R."/>
            <person name="Pollmann K."/>
        </authorList>
    </citation>
    <scope>NUCLEOTIDE SEQUENCE</scope>
    <source>
        <strain evidence="3">ATCH28</strain>
    </source>
</reference>
<evidence type="ECO:0000313" key="4">
    <source>
        <dbReference type="Proteomes" id="UP001165369"/>
    </source>
</evidence>
<dbReference type="Pfam" id="PF23843">
    <property type="entry name" value="DUF7210"/>
    <property type="match status" value="1"/>
</dbReference>
<feature type="compositionally biased region" description="Basic and acidic residues" evidence="1">
    <location>
        <begin position="28"/>
        <end position="42"/>
    </location>
</feature>
<evidence type="ECO:0000256" key="1">
    <source>
        <dbReference type="SAM" id="MobiDB-lite"/>
    </source>
</evidence>
<dbReference type="EMBL" id="JAMJPK010000001">
    <property type="protein sequence ID" value="MCL7938831.1"/>
    <property type="molecule type" value="Genomic_DNA"/>
</dbReference>
<keyword evidence="4" id="KW-1185">Reference proteome</keyword>
<name>A0ABT0SVZ3_9GAMM</name>
<proteinExistence type="predicted"/>
<dbReference type="Proteomes" id="UP001165369">
    <property type="component" value="Unassembled WGS sequence"/>
</dbReference>
<protein>
    <recommendedName>
        <fullName evidence="2">DUF7210 domain-containing protein</fullName>
    </recommendedName>
</protein>
<organism evidence="3 4">
    <name type="scientific">Halomonas gemina</name>
    <dbReference type="NCBI Taxonomy" id="2945105"/>
    <lineage>
        <taxon>Bacteria</taxon>
        <taxon>Pseudomonadati</taxon>
        <taxon>Pseudomonadota</taxon>
        <taxon>Gammaproteobacteria</taxon>
        <taxon>Oceanospirillales</taxon>
        <taxon>Halomonadaceae</taxon>
        <taxon>Halomonas</taxon>
    </lineage>
</organism>
<evidence type="ECO:0000313" key="3">
    <source>
        <dbReference type="EMBL" id="MCL7938831.1"/>
    </source>
</evidence>
<dbReference type="InterPro" id="IPR055634">
    <property type="entry name" value="DUF7210"/>
</dbReference>
<accession>A0ABT0SVZ3</accession>
<gene>
    <name evidence="3" type="ORF">M8009_00750</name>
</gene>
<sequence>MSDTKAQPADLVQVTLKKSHTHSGQPHKVGDKLKVRPDQLERLKKHGKI</sequence>
<feature type="domain" description="DUF7210" evidence="2">
    <location>
        <begin position="12"/>
        <end position="49"/>
    </location>
</feature>
<evidence type="ECO:0000259" key="2">
    <source>
        <dbReference type="Pfam" id="PF23843"/>
    </source>
</evidence>